<evidence type="ECO:0000256" key="13">
    <source>
        <dbReference type="ARBA" id="ARBA00043671"/>
    </source>
</evidence>
<evidence type="ECO:0000256" key="3">
    <source>
        <dbReference type="ARBA" id="ARBA00012976"/>
    </source>
</evidence>
<dbReference type="GO" id="GO:0052745">
    <property type="term" value="F:inositol phosphate phosphatase activity"/>
    <property type="evidence" value="ECO:0007669"/>
    <property type="project" value="TreeGrafter"/>
</dbReference>
<dbReference type="Pfam" id="PF00328">
    <property type="entry name" value="His_Phos_2"/>
    <property type="match status" value="1"/>
</dbReference>
<dbReference type="Proteomes" id="UP000005226">
    <property type="component" value="Chromosome 1"/>
</dbReference>
<reference evidence="26 27" key="1">
    <citation type="journal article" date="2011" name="Genome Biol. Evol.">
        <title>Integration of the genetic map and genome assembly of fugu facilitates insights into distinct features of genome evolution in teleosts and mammals.</title>
        <authorList>
            <person name="Kai W."/>
            <person name="Kikuchi K."/>
            <person name="Tohari S."/>
            <person name="Chew A.K."/>
            <person name="Tay A."/>
            <person name="Fujiwara A."/>
            <person name="Hosoya S."/>
            <person name="Suetake H."/>
            <person name="Naruse K."/>
            <person name="Brenner S."/>
            <person name="Suzuki Y."/>
            <person name="Venkatesh B."/>
        </authorList>
    </citation>
    <scope>NUCLEOTIDE SEQUENCE [LARGE SCALE GENOMIC DNA]</scope>
</reference>
<evidence type="ECO:0000256" key="1">
    <source>
        <dbReference type="ARBA" id="ARBA00004236"/>
    </source>
</evidence>
<comment type="catalytic activity">
    <reaction evidence="20">
        <text>1D-myo-inositol 1,2,3,5,6-pentakisphosphate + H2O = 1D-myo-inositol 1,2,3,6-tetrakisphosphate + phosphate</text>
        <dbReference type="Rhea" id="RHEA:77111"/>
        <dbReference type="ChEBI" id="CHEBI:15377"/>
        <dbReference type="ChEBI" id="CHEBI:43474"/>
        <dbReference type="ChEBI" id="CHEBI:58747"/>
        <dbReference type="ChEBI" id="CHEBI:195534"/>
    </reaction>
    <physiologicalReaction direction="left-to-right" evidence="20">
        <dbReference type="Rhea" id="RHEA:77112"/>
    </physiologicalReaction>
</comment>
<dbReference type="OMA" id="GLHIAIC"/>
<dbReference type="GeneTree" id="ENSGT00390000018409"/>
<keyword evidence="8" id="KW-0378">Hydrolase</keyword>
<dbReference type="AlphaFoldDB" id="A0A674NKR0"/>
<dbReference type="InParanoid" id="A0A674NKR0"/>
<dbReference type="FunFam" id="3.40.50.1240:FF:000014">
    <property type="entry name" value="Multiple inositol polyphosphate phosphatase 1"/>
    <property type="match status" value="1"/>
</dbReference>
<comment type="catalytic activity">
    <reaction evidence="23">
        <text>1D-myo-inositol 1,4,5,6-tetrakisphosphate + H2O = 1D-myo-inositol 1,4,5-trisphosphate + phosphate</text>
        <dbReference type="Rhea" id="RHEA:77147"/>
        <dbReference type="ChEBI" id="CHEBI:15377"/>
        <dbReference type="ChEBI" id="CHEBI:43474"/>
        <dbReference type="ChEBI" id="CHEBI:57627"/>
        <dbReference type="ChEBI" id="CHEBI:203600"/>
    </reaction>
    <physiologicalReaction direction="left-to-right" evidence="23">
        <dbReference type="Rhea" id="RHEA:77148"/>
    </physiologicalReaction>
</comment>
<comment type="catalytic activity">
    <reaction evidence="15">
        <text>1D-myo-inositol hexakisphosphate + H2O = 1D-myo-inositol 1,2,4,5,6-pentakisphosphate + phosphate</text>
        <dbReference type="Rhea" id="RHEA:16989"/>
        <dbReference type="ChEBI" id="CHEBI:15377"/>
        <dbReference type="ChEBI" id="CHEBI:43474"/>
        <dbReference type="ChEBI" id="CHEBI:57798"/>
        <dbReference type="ChEBI" id="CHEBI:58130"/>
        <dbReference type="EC" id="3.1.3.62"/>
    </reaction>
    <physiologicalReaction direction="left-to-right" evidence="15">
        <dbReference type="Rhea" id="RHEA:16990"/>
    </physiologicalReaction>
</comment>
<evidence type="ECO:0000313" key="27">
    <source>
        <dbReference type="Proteomes" id="UP000005226"/>
    </source>
</evidence>
<comment type="similarity">
    <text evidence="2">Belongs to the histidine acid phosphatase family. MINPP1 subfamily.</text>
</comment>
<dbReference type="EC" id="3.1.3.62" evidence="4"/>
<comment type="catalytic activity">
    <reaction evidence="22">
        <text>1D-myo-inositol 2,3-bisphosphate + H2O = 1D-myo-inositol 2-phosphate + phosphate</text>
        <dbReference type="Rhea" id="RHEA:77139"/>
        <dbReference type="ChEBI" id="CHEBI:15377"/>
        <dbReference type="ChEBI" id="CHEBI:43474"/>
        <dbReference type="ChEBI" id="CHEBI:84142"/>
        <dbReference type="ChEBI" id="CHEBI:195538"/>
    </reaction>
    <physiologicalReaction direction="left-to-right" evidence="22">
        <dbReference type="Rhea" id="RHEA:77140"/>
    </physiologicalReaction>
</comment>
<evidence type="ECO:0000256" key="16">
    <source>
        <dbReference type="ARBA" id="ARBA00043733"/>
    </source>
</evidence>
<reference evidence="26" key="2">
    <citation type="submission" date="2025-08" db="UniProtKB">
        <authorList>
            <consortium name="Ensembl"/>
        </authorList>
    </citation>
    <scope>IDENTIFICATION</scope>
</reference>
<evidence type="ECO:0000256" key="7">
    <source>
        <dbReference type="ARBA" id="ARBA00022729"/>
    </source>
</evidence>
<comment type="catalytic activity">
    <reaction evidence="16">
        <text>1D-myo-inositol 1,2,3-trisphosphate + H2O = 1D-myo-inositol 2,3-bisphosphate + phosphate</text>
        <dbReference type="Rhea" id="RHEA:77127"/>
        <dbReference type="ChEBI" id="CHEBI:15377"/>
        <dbReference type="ChEBI" id="CHEBI:43474"/>
        <dbReference type="ChEBI" id="CHEBI:195536"/>
        <dbReference type="ChEBI" id="CHEBI:195538"/>
    </reaction>
    <physiologicalReaction direction="left-to-right" evidence="16">
        <dbReference type="Rhea" id="RHEA:77128"/>
    </physiologicalReaction>
</comment>
<gene>
    <name evidence="26" type="primary">minpp1b</name>
</gene>
<evidence type="ECO:0000256" key="25">
    <source>
        <dbReference type="SAM" id="SignalP"/>
    </source>
</evidence>
<evidence type="ECO:0000256" key="18">
    <source>
        <dbReference type="ARBA" id="ARBA00043746"/>
    </source>
</evidence>
<dbReference type="SUPFAM" id="SSF53254">
    <property type="entry name" value="Phosphoglycerate mutase-like"/>
    <property type="match status" value="1"/>
</dbReference>
<name>A0A674NKR0_TAKRU</name>
<evidence type="ECO:0000256" key="14">
    <source>
        <dbReference type="ARBA" id="ARBA00043674"/>
    </source>
</evidence>
<evidence type="ECO:0000256" key="23">
    <source>
        <dbReference type="ARBA" id="ARBA00043829"/>
    </source>
</evidence>
<evidence type="ECO:0000256" key="11">
    <source>
        <dbReference type="ARBA" id="ARBA00031642"/>
    </source>
</evidence>
<dbReference type="PANTHER" id="PTHR20963:SF37">
    <property type="entry name" value="MULTIPLE INOSITOL POLYPHOSPHATE PHOSPHATASE 1"/>
    <property type="match status" value="1"/>
</dbReference>
<comment type="catalytic activity">
    <reaction evidence="13">
        <text>1D-myo-inositol 1,2,4,5,6-pentakisphosphate + H2O = 1D-myo-inositol 1,2,5,6-tetrakisphosphate + phosphate</text>
        <dbReference type="Rhea" id="RHEA:77115"/>
        <dbReference type="ChEBI" id="CHEBI:15377"/>
        <dbReference type="ChEBI" id="CHEBI:43474"/>
        <dbReference type="ChEBI" id="CHEBI:57798"/>
        <dbReference type="ChEBI" id="CHEBI:195535"/>
        <dbReference type="EC" id="3.1.3.62"/>
    </reaction>
    <physiologicalReaction direction="left-to-right" evidence="13">
        <dbReference type="Rhea" id="RHEA:77116"/>
    </physiologicalReaction>
</comment>
<evidence type="ECO:0000313" key="26">
    <source>
        <dbReference type="Ensembl" id="ENSTRUP00000073807.1"/>
    </source>
</evidence>
<keyword evidence="27" id="KW-1185">Reference proteome</keyword>
<evidence type="ECO:0000256" key="10">
    <source>
        <dbReference type="ARBA" id="ARBA00023180"/>
    </source>
</evidence>
<evidence type="ECO:0000256" key="6">
    <source>
        <dbReference type="ARBA" id="ARBA00022475"/>
    </source>
</evidence>
<proteinExistence type="inferred from homology"/>
<evidence type="ECO:0000256" key="17">
    <source>
        <dbReference type="ARBA" id="ARBA00043739"/>
    </source>
</evidence>
<evidence type="ECO:0000256" key="22">
    <source>
        <dbReference type="ARBA" id="ARBA00043801"/>
    </source>
</evidence>
<keyword evidence="7 25" id="KW-0732">Signal</keyword>
<evidence type="ECO:0000256" key="9">
    <source>
        <dbReference type="ARBA" id="ARBA00023136"/>
    </source>
</evidence>
<evidence type="ECO:0000256" key="8">
    <source>
        <dbReference type="ARBA" id="ARBA00022801"/>
    </source>
</evidence>
<dbReference type="Gene3D" id="3.40.50.1240">
    <property type="entry name" value="Phosphoglycerate mutase-like"/>
    <property type="match status" value="1"/>
</dbReference>
<feature type="chain" id="PRO_5025492847" description="Multiple inositol polyphosphate phosphatase 1" evidence="25">
    <location>
        <begin position="26"/>
        <end position="499"/>
    </location>
</feature>
<dbReference type="EC" id="3.1.3.80" evidence="3"/>
<comment type="catalytic activity">
    <reaction evidence="12">
        <text>1D-myo-inositol 1,2,5,6-tetrakisphosphate + H2O = 1D-myo-inositol 1,2,6-trisphosphate + phosphate</text>
        <dbReference type="Rhea" id="RHEA:77119"/>
        <dbReference type="ChEBI" id="CHEBI:15377"/>
        <dbReference type="ChEBI" id="CHEBI:43474"/>
        <dbReference type="ChEBI" id="CHEBI:195535"/>
        <dbReference type="ChEBI" id="CHEBI:195537"/>
        <dbReference type="EC" id="3.1.3.62"/>
    </reaction>
    <physiologicalReaction direction="left-to-right" evidence="12">
        <dbReference type="Rhea" id="RHEA:77120"/>
    </physiologicalReaction>
</comment>
<evidence type="ECO:0000256" key="2">
    <source>
        <dbReference type="ARBA" id="ARBA00008422"/>
    </source>
</evidence>
<keyword evidence="9" id="KW-0472">Membrane</keyword>
<evidence type="ECO:0000256" key="12">
    <source>
        <dbReference type="ARBA" id="ARBA00043668"/>
    </source>
</evidence>
<comment type="catalytic activity">
    <reaction evidence="19">
        <text>1D-myo-inositol 1,2,6-trisphosphate + H2O = 1D-myo-inositol 1,2-bisphosphate + phosphate</text>
        <dbReference type="Rhea" id="RHEA:77131"/>
        <dbReference type="ChEBI" id="CHEBI:15377"/>
        <dbReference type="ChEBI" id="CHEBI:43474"/>
        <dbReference type="ChEBI" id="CHEBI:195537"/>
        <dbReference type="ChEBI" id="CHEBI:195539"/>
        <dbReference type="EC" id="3.1.3.62"/>
    </reaction>
    <physiologicalReaction direction="left-to-right" evidence="19">
        <dbReference type="Rhea" id="RHEA:77132"/>
    </physiologicalReaction>
</comment>
<evidence type="ECO:0000256" key="24">
    <source>
        <dbReference type="ARBA" id="ARBA00043832"/>
    </source>
</evidence>
<dbReference type="GO" id="GO:0003993">
    <property type="term" value="F:acid phosphatase activity"/>
    <property type="evidence" value="ECO:0007669"/>
    <property type="project" value="TreeGrafter"/>
</dbReference>
<feature type="signal peptide" evidence="25">
    <location>
        <begin position="1"/>
        <end position="25"/>
    </location>
</feature>
<evidence type="ECO:0000256" key="4">
    <source>
        <dbReference type="ARBA" id="ARBA00013040"/>
    </source>
</evidence>
<comment type="catalytic activity">
    <reaction evidence="17">
        <text>1D-myo-inositol 1,2,3,6-tetrakisphosphate + H2O = 1D-myo-inositol 1,2,3-trisphosphate + phosphate</text>
        <dbReference type="Rhea" id="RHEA:77123"/>
        <dbReference type="ChEBI" id="CHEBI:15377"/>
        <dbReference type="ChEBI" id="CHEBI:43474"/>
        <dbReference type="ChEBI" id="CHEBI:195534"/>
        <dbReference type="ChEBI" id="CHEBI:195536"/>
    </reaction>
    <physiologicalReaction direction="left-to-right" evidence="17">
        <dbReference type="Rhea" id="RHEA:77124"/>
    </physiologicalReaction>
</comment>
<reference evidence="26" key="3">
    <citation type="submission" date="2025-09" db="UniProtKB">
        <authorList>
            <consortium name="Ensembl"/>
        </authorList>
    </citation>
    <scope>IDENTIFICATION</scope>
</reference>
<comment type="catalytic activity">
    <reaction evidence="18">
        <text>1D-myo-inositol hexakisphosphate + H2O = 1D-myo-inositol 1,2,3,5,6-pentakisphosphate + phosphate</text>
        <dbReference type="Rhea" id="RHEA:20960"/>
        <dbReference type="ChEBI" id="CHEBI:15377"/>
        <dbReference type="ChEBI" id="CHEBI:43474"/>
        <dbReference type="ChEBI" id="CHEBI:58130"/>
        <dbReference type="ChEBI" id="CHEBI:58747"/>
    </reaction>
    <physiologicalReaction direction="left-to-right" evidence="18">
        <dbReference type="Rhea" id="RHEA:20961"/>
    </physiologicalReaction>
</comment>
<comment type="catalytic activity">
    <reaction evidence="21">
        <text>1D-myo-inositol 1,3,4,5,6-pentakisphosphate + H2O = 1D-myo-inositol 1,4,5,6-tetrakisphosphate + phosphate</text>
        <dbReference type="Rhea" id="RHEA:77143"/>
        <dbReference type="ChEBI" id="CHEBI:15377"/>
        <dbReference type="ChEBI" id="CHEBI:43474"/>
        <dbReference type="ChEBI" id="CHEBI:57627"/>
        <dbReference type="ChEBI" id="CHEBI:57733"/>
    </reaction>
    <physiologicalReaction direction="left-to-right" evidence="21">
        <dbReference type="Rhea" id="RHEA:77144"/>
    </physiologicalReaction>
</comment>
<dbReference type="InterPro" id="IPR000560">
    <property type="entry name" value="His_Pase_clade-2"/>
</dbReference>
<evidence type="ECO:0000256" key="20">
    <source>
        <dbReference type="ARBA" id="ARBA00043757"/>
    </source>
</evidence>
<evidence type="ECO:0000256" key="5">
    <source>
        <dbReference type="ARBA" id="ARBA00018097"/>
    </source>
</evidence>
<protein>
    <recommendedName>
        <fullName evidence="5">Multiple inositol polyphosphate phosphatase 1</fullName>
        <ecNumber evidence="4">3.1.3.62</ecNumber>
        <ecNumber evidence="3">3.1.3.80</ecNumber>
    </recommendedName>
    <alternativeName>
        <fullName evidence="11">2,3-bisphosphoglycerate 3-phosphatase</fullName>
    </alternativeName>
</protein>
<evidence type="ECO:0000256" key="19">
    <source>
        <dbReference type="ARBA" id="ARBA00043747"/>
    </source>
</evidence>
<accession>A0A674NKR0</accession>
<dbReference type="Ensembl" id="ENSTRUT00000081135.1">
    <property type="protein sequence ID" value="ENSTRUP00000073807.1"/>
    <property type="gene ID" value="ENSTRUG00000026703.1"/>
</dbReference>
<evidence type="ECO:0000256" key="21">
    <source>
        <dbReference type="ARBA" id="ARBA00043762"/>
    </source>
</evidence>
<keyword evidence="6" id="KW-1003">Cell membrane</keyword>
<keyword evidence="10" id="KW-0325">Glycoprotein</keyword>
<dbReference type="CDD" id="cd07061">
    <property type="entry name" value="HP_HAP_like"/>
    <property type="match status" value="1"/>
</dbReference>
<comment type="catalytic activity">
    <reaction evidence="14">
        <text>1D-myo-inositol 1,2-bisphosphate + H2O = 1D-myo-inositol 2-phosphate + phosphate</text>
        <dbReference type="Rhea" id="RHEA:77135"/>
        <dbReference type="ChEBI" id="CHEBI:15377"/>
        <dbReference type="ChEBI" id="CHEBI:43474"/>
        <dbReference type="ChEBI" id="CHEBI:84142"/>
        <dbReference type="ChEBI" id="CHEBI:195539"/>
        <dbReference type="EC" id="3.1.3.62"/>
    </reaction>
    <physiologicalReaction direction="left-to-right" evidence="14">
        <dbReference type="Rhea" id="RHEA:77136"/>
    </physiologicalReaction>
</comment>
<comment type="catalytic activity">
    <reaction evidence="24">
        <text>(2R)-2,3-bisphosphoglycerate + H2O = (2R)-2-phosphoglycerate + phosphate</text>
        <dbReference type="Rhea" id="RHEA:27381"/>
        <dbReference type="ChEBI" id="CHEBI:15377"/>
        <dbReference type="ChEBI" id="CHEBI:43474"/>
        <dbReference type="ChEBI" id="CHEBI:58248"/>
        <dbReference type="ChEBI" id="CHEBI:58289"/>
        <dbReference type="EC" id="3.1.3.80"/>
    </reaction>
    <physiologicalReaction direction="left-to-right" evidence="24">
        <dbReference type="Rhea" id="RHEA:27382"/>
    </physiologicalReaction>
</comment>
<dbReference type="GO" id="GO:0005886">
    <property type="term" value="C:plasma membrane"/>
    <property type="evidence" value="ECO:0007669"/>
    <property type="project" value="UniProtKB-SubCell"/>
</dbReference>
<dbReference type="GO" id="GO:0034417">
    <property type="term" value="F:bisphosphoglycerate 3-phosphatase activity"/>
    <property type="evidence" value="ECO:0007669"/>
    <property type="project" value="UniProtKB-EC"/>
</dbReference>
<sequence length="499" mass="56677">MFSLSPHQNALVLTAVSFSLNCCFASSLIPHIAPYFGTKTRYEEVNPRLLRDVLFVNRSILKAPTTERCSPVHLTAVIRHGSRYPTVKNIRRIQRLSELVRREASRGSERWQQDIQSWENWFTEDMDGQLVTKGRAELRDLASRLLTLFPSLLLEKNLNRISLRSSSKHRCVSSMEAFQEGLWRRPDIQHHHIIDDQLLRFFEHCRGFVEGVENNRTALQEVDKFKHGEEMEALRRKTARRLGLPHQRFTTDLLEAAFFICSYELSIKSIHSPWCFLFTEDDAKVLEYQMDLKQYWKRSHGHMISSLSSCPLFHHIFRTLDKAGRPRRSTEELPEPASILLGHGETLLPLLSLLGLHKDQTPPTASNYHAQHGCFSLEPKSQRLVAVETFTSCTPSVLRASNWVEVSGPAVLSRMPPTFCLCCMTVSEARACSCFSTRLQSASRASRRMHLCTGTSGLHIAICWTAVTLTESARAGLQGAFQTQNCEWSGQGNAPGRGT</sequence>
<comment type="subcellular location">
    <subcellularLocation>
        <location evidence="1">Cell membrane</location>
    </subcellularLocation>
</comment>
<dbReference type="PANTHER" id="PTHR20963">
    <property type="entry name" value="MULTIPLE INOSITOL POLYPHOSPHATE PHOSPHATASE-RELATED"/>
    <property type="match status" value="1"/>
</dbReference>
<dbReference type="InterPro" id="IPR029033">
    <property type="entry name" value="His_PPase_superfam"/>
</dbReference>
<evidence type="ECO:0000256" key="15">
    <source>
        <dbReference type="ARBA" id="ARBA00043691"/>
    </source>
</evidence>
<organism evidence="26 27">
    <name type="scientific">Takifugu rubripes</name>
    <name type="common">Japanese pufferfish</name>
    <name type="synonym">Fugu rubripes</name>
    <dbReference type="NCBI Taxonomy" id="31033"/>
    <lineage>
        <taxon>Eukaryota</taxon>
        <taxon>Metazoa</taxon>
        <taxon>Chordata</taxon>
        <taxon>Craniata</taxon>
        <taxon>Vertebrata</taxon>
        <taxon>Euteleostomi</taxon>
        <taxon>Actinopterygii</taxon>
        <taxon>Neopterygii</taxon>
        <taxon>Teleostei</taxon>
        <taxon>Neoteleostei</taxon>
        <taxon>Acanthomorphata</taxon>
        <taxon>Eupercaria</taxon>
        <taxon>Tetraodontiformes</taxon>
        <taxon>Tetradontoidea</taxon>
        <taxon>Tetraodontidae</taxon>
        <taxon>Takifugu</taxon>
    </lineage>
</organism>